<keyword evidence="2 6" id="KW-0349">Heme</keyword>
<dbReference type="Gene3D" id="1.10.760.10">
    <property type="entry name" value="Cytochrome c-like domain"/>
    <property type="match status" value="1"/>
</dbReference>
<evidence type="ECO:0000256" key="6">
    <source>
        <dbReference type="PIRSR" id="PIRSR602324-1"/>
    </source>
</evidence>
<evidence type="ECO:0000259" key="7">
    <source>
        <dbReference type="PROSITE" id="PS51007"/>
    </source>
</evidence>
<evidence type="ECO:0000256" key="4">
    <source>
        <dbReference type="ARBA" id="ARBA00022982"/>
    </source>
</evidence>
<sequence length="792" mass="88273">MNFKTYHLNFKKGLMPLALIVLIWGFNGCQAPKSEPAIRTMDPWAFRSVLDKKPRMLSLAFDSVNFAAYDLSVGQLYKVWNGGITKEGTVFTNKKNIQPTSWGAPYYEEGKLFNQWAVSRNGESLPIELKYEGYLILDNHITLSYKLILPDGEAISIEENPEFTINENGKTGFERNFTVDSPSADLEVRLLQASDSQEFLIVADQSKIIDFFEPFPKQEKPAIGAGYDHLGILWMENSDCYTCHEEENAMVGPSFKQVATKYEKNPSNIAYLTKKIISGGAGVWGTTPMNPHPDLKENEIKTILDYVFTFRPKEAVLSSEKPIAKAKKVKLSKEEPVPLKPGFGAPLEGIHPSYDLTVLHNETFQPRVGGLAFMPDGRLLVSTWDSIGGIYALEGVEGGDPKKIKIQRIASGLAEPLGMEVVDGSIYVLQKHELTQLTDVDGDGVMDEYKVICDAWGASDDFHEFAFGLVYKDDHFYITLSMAMRLLSTDRQLPDRGRTLKISKDGSIERLDYGLRTPNGIGVGVDDELFLTDNQGQWLPANKLIHIQKDNYNGMAWGLSAAQEQNPPVASPPAIWLPDNEIGNSPSEPILMKDGPYKGQMLHGDVSNGGIKRDFLEKIDGQYQGVVFRFSQGFTAGVNRLVWGPDGALYVGEVGMVGGWSWKENQFGLEKIKFNGKSTFEMLSIKAKPDGFEISFTEPLKKEGLNTVLDELVIEQYRYEATAAYGGPKLDLETLKPTDIKLADDGMKIELKIPGLKENNVVYFNLPIELKSNTGSSLWSSEAWYTLNKIPK</sequence>
<dbReference type="RefSeq" id="WP_244948068.1">
    <property type="nucleotide sequence ID" value="NZ_BJYV01000002.1"/>
</dbReference>
<dbReference type="InterPro" id="IPR011041">
    <property type="entry name" value="Quinoprot_gluc/sorb_DH_b-prop"/>
</dbReference>
<evidence type="ECO:0000313" key="9">
    <source>
        <dbReference type="Proteomes" id="UP000321301"/>
    </source>
</evidence>
<keyword evidence="5 6" id="KW-0408">Iron</keyword>
<name>A0A512C7K7_9BACT</name>
<evidence type="ECO:0000256" key="5">
    <source>
        <dbReference type="ARBA" id="ARBA00023004"/>
    </source>
</evidence>
<dbReference type="GO" id="GO:0009055">
    <property type="term" value="F:electron transfer activity"/>
    <property type="evidence" value="ECO:0007669"/>
    <property type="project" value="InterPro"/>
</dbReference>
<dbReference type="PANTHER" id="PTHR33546">
    <property type="entry name" value="LARGE, MULTIFUNCTIONAL SECRETED PROTEIN-RELATED"/>
    <property type="match status" value="1"/>
</dbReference>
<keyword evidence="4" id="KW-0249">Electron transport</keyword>
<protein>
    <recommendedName>
        <fullName evidence="7">Cytochrome c domain-containing protein</fullName>
    </recommendedName>
</protein>
<evidence type="ECO:0000256" key="2">
    <source>
        <dbReference type="ARBA" id="ARBA00022617"/>
    </source>
</evidence>
<dbReference type="PRINTS" id="PR00606">
    <property type="entry name" value="CYTCHROMECID"/>
</dbReference>
<dbReference type="Proteomes" id="UP000321301">
    <property type="component" value="Unassembled WGS sequence"/>
</dbReference>
<evidence type="ECO:0000256" key="1">
    <source>
        <dbReference type="ARBA" id="ARBA00022448"/>
    </source>
</evidence>
<accession>A0A512C7K7</accession>
<dbReference type="Gene3D" id="2.120.10.30">
    <property type="entry name" value="TolB, C-terminal domain"/>
    <property type="match status" value="1"/>
</dbReference>
<dbReference type="PROSITE" id="PS51007">
    <property type="entry name" value="CYTC"/>
    <property type="match status" value="1"/>
</dbReference>
<comment type="caution">
    <text evidence="8">The sequence shown here is derived from an EMBL/GenBank/DDBJ whole genome shotgun (WGS) entry which is preliminary data.</text>
</comment>
<dbReference type="EMBL" id="BJYV01000002">
    <property type="protein sequence ID" value="GEO20181.1"/>
    <property type="molecule type" value="Genomic_DNA"/>
</dbReference>
<keyword evidence="3 6" id="KW-0479">Metal-binding</keyword>
<evidence type="ECO:0000256" key="3">
    <source>
        <dbReference type="ARBA" id="ARBA00022723"/>
    </source>
</evidence>
<dbReference type="InterPro" id="IPR002324">
    <property type="entry name" value="Cyt_c_ID"/>
</dbReference>
<dbReference type="Pfam" id="PF00034">
    <property type="entry name" value="Cytochrom_C"/>
    <property type="match status" value="1"/>
</dbReference>
<gene>
    <name evidence="8" type="ORF">CQA01_07150</name>
</gene>
<evidence type="ECO:0000313" key="8">
    <source>
        <dbReference type="EMBL" id="GEO20181.1"/>
    </source>
</evidence>
<dbReference type="InterPro" id="IPR011042">
    <property type="entry name" value="6-blade_b-propeller_TolB-like"/>
</dbReference>
<dbReference type="GO" id="GO:0020037">
    <property type="term" value="F:heme binding"/>
    <property type="evidence" value="ECO:0007669"/>
    <property type="project" value="InterPro"/>
</dbReference>
<dbReference type="AlphaFoldDB" id="A0A512C7K7"/>
<proteinExistence type="predicted"/>
<feature type="binding site" description="covalent" evidence="6">
    <location>
        <position position="289"/>
    </location>
    <ligand>
        <name>heme c</name>
        <dbReference type="ChEBI" id="CHEBI:61717"/>
    </ligand>
</feature>
<dbReference type="InterPro" id="IPR009056">
    <property type="entry name" value="Cyt_c-like_dom"/>
</dbReference>
<dbReference type="SUPFAM" id="SSF46626">
    <property type="entry name" value="Cytochrome c"/>
    <property type="match status" value="1"/>
</dbReference>
<comment type="PTM">
    <text evidence="6">Binds 1 heme c group covalently per subunit.</text>
</comment>
<dbReference type="GO" id="GO:0005506">
    <property type="term" value="F:iron ion binding"/>
    <property type="evidence" value="ECO:0007669"/>
    <property type="project" value="InterPro"/>
</dbReference>
<dbReference type="PANTHER" id="PTHR33546:SF1">
    <property type="entry name" value="LARGE, MULTIFUNCTIONAL SECRETED PROTEIN"/>
    <property type="match status" value="1"/>
</dbReference>
<feature type="binding site" description="covalent" evidence="6">
    <location>
        <position position="240"/>
    </location>
    <ligand>
        <name>heme c</name>
        <dbReference type="ChEBI" id="CHEBI:61717"/>
    </ligand>
</feature>
<organism evidence="8 9">
    <name type="scientific">Cyclobacterium qasimii</name>
    <dbReference type="NCBI Taxonomy" id="1350429"/>
    <lineage>
        <taxon>Bacteria</taxon>
        <taxon>Pseudomonadati</taxon>
        <taxon>Bacteroidota</taxon>
        <taxon>Cytophagia</taxon>
        <taxon>Cytophagales</taxon>
        <taxon>Cyclobacteriaceae</taxon>
        <taxon>Cyclobacterium</taxon>
    </lineage>
</organism>
<keyword evidence="9" id="KW-1185">Reference proteome</keyword>
<dbReference type="SUPFAM" id="SSF50952">
    <property type="entry name" value="Soluble quinoprotein glucose dehydrogenase"/>
    <property type="match status" value="1"/>
</dbReference>
<reference evidence="8 9" key="1">
    <citation type="submission" date="2019-07" db="EMBL/GenBank/DDBJ databases">
        <title>Whole genome shotgun sequence of Cyclobacterium qasimii NBRC 106168.</title>
        <authorList>
            <person name="Hosoyama A."/>
            <person name="Uohara A."/>
            <person name="Ohji S."/>
            <person name="Ichikawa N."/>
        </authorList>
    </citation>
    <scope>NUCLEOTIDE SEQUENCE [LARGE SCALE GENOMIC DNA]</scope>
    <source>
        <strain evidence="8 9">NBRC 106168</strain>
    </source>
</reference>
<keyword evidence="1" id="KW-0813">Transport</keyword>
<dbReference type="InterPro" id="IPR036909">
    <property type="entry name" value="Cyt_c-like_dom_sf"/>
</dbReference>
<feature type="binding site" description="covalent" evidence="6">
    <location>
        <position position="244"/>
    </location>
    <ligand>
        <name>heme c</name>
        <dbReference type="ChEBI" id="CHEBI:61717"/>
    </ligand>
</feature>
<feature type="domain" description="Cytochrome c" evidence="7">
    <location>
        <begin position="221"/>
        <end position="311"/>
    </location>
</feature>